<dbReference type="SMART" id="SM00635">
    <property type="entry name" value="BID_2"/>
    <property type="match status" value="2"/>
</dbReference>
<dbReference type="SUPFAM" id="SSF49373">
    <property type="entry name" value="Invasin/intimin cell-adhesion fragments"/>
    <property type="match status" value="2"/>
</dbReference>
<sequence>MKKYTKRLIIGIIGIIVLVLLLLLGARRYQNGLNNTNIELYVGDHYQLALKKEEKEVTWHSQNSEIARVDQQGEIEAKKSGKTVVSAKISKQTYRCDIRVKERPKLSESSMTLKAGQTKKLKLLNTDEIPKWSVEDNKIAQVSNNGTVKALEVGHTYIVASLNDETYKCFINVLDAKTTISVGHWDRDYYLGEKDLHFDKCYLILTDSNKRITTIPITKSMCSGYDLNKVGEQQVTIAYLEEKLIQPIRVSSFDLKINSLKEIDMINGETRDIVLSLPPNVTHQEVTLQAKSSNGSIISCSTNNKTLTIQAHKQGEAYIDIVHVQTNNRYRINVYVSPALYKLTNADDSIGIPVNHSIELEIQAFRPYQLEYDKNMLDVTMYDQKLIVRGIKVGSTILKVIDITSQEVLTYQLHIDQEEIYNNQNNLIDHYHQKLSDLNTLKQNNSLLSIYSTQFYSLHDFNTFTYDQEGQHLGGFYLEDMVLRAKSLKVITQKDFYEYVIEIDHDYWNYDMRIAYEQKLESIYQSLQLNGLSDEAKVRRIHDYVCKNIIYDYKTYSRNIQGKPIDYSVDNYSSYDVLFDKPDPSTGARLAVCTSYTGLFLRLAKKANLEVKTVLGRPSNSLNTSHVWNVVKVNGQWYQIDCTWDGSTENTTYEYYLKGRNFKDHILDKEFQCLPISQNDYSHS</sequence>
<dbReference type="PANTHER" id="PTHR46333:SF2">
    <property type="entry name" value="CYTOKINESIS PROTEIN 3"/>
    <property type="match status" value="1"/>
</dbReference>
<dbReference type="AlphaFoldDB" id="A0A1H6WAH1"/>
<dbReference type="Gene3D" id="2.60.40.1080">
    <property type="match status" value="2"/>
</dbReference>
<dbReference type="SMART" id="SM00460">
    <property type="entry name" value="TGc"/>
    <property type="match status" value="1"/>
</dbReference>
<evidence type="ECO:0000259" key="2">
    <source>
        <dbReference type="SMART" id="SM00635"/>
    </source>
</evidence>
<evidence type="ECO:0000313" key="4">
    <source>
        <dbReference type="Proteomes" id="UP000183028"/>
    </source>
</evidence>
<dbReference type="Gene3D" id="2.60.40.3630">
    <property type="match status" value="1"/>
</dbReference>
<keyword evidence="4" id="KW-1185">Reference proteome</keyword>
<gene>
    <name evidence="3" type="ORF">SAMN04487834_10622</name>
</gene>
<dbReference type="InterPro" id="IPR002931">
    <property type="entry name" value="Transglutaminase-like"/>
</dbReference>
<accession>A0A1H6WAH1</accession>
<dbReference type="InterPro" id="IPR003343">
    <property type="entry name" value="Big_2"/>
</dbReference>
<feature type="domain" description="BIG2" evidence="2">
    <location>
        <begin position="27"/>
        <end position="99"/>
    </location>
</feature>
<dbReference type="Proteomes" id="UP000183028">
    <property type="component" value="Unassembled WGS sequence"/>
</dbReference>
<dbReference type="Pfam" id="PF01841">
    <property type="entry name" value="Transglut_core"/>
    <property type="match status" value="1"/>
</dbReference>
<dbReference type="EMBL" id="FNYK01000062">
    <property type="protein sequence ID" value="SEJ13883.1"/>
    <property type="molecule type" value="Genomic_DNA"/>
</dbReference>
<reference evidence="4" key="1">
    <citation type="submission" date="2016-10" db="EMBL/GenBank/DDBJ databases">
        <authorList>
            <person name="Varghese N."/>
        </authorList>
    </citation>
    <scope>NUCLEOTIDE SEQUENCE [LARGE SCALE GENOMIC DNA]</scope>
    <source>
        <strain evidence="4">DSM 20406</strain>
    </source>
</reference>
<dbReference type="InterPro" id="IPR038765">
    <property type="entry name" value="Papain-like_cys_pep_sf"/>
</dbReference>
<dbReference type="RefSeq" id="WP_074732629.1">
    <property type="nucleotide sequence ID" value="NZ_FNYK01000062.1"/>
</dbReference>
<evidence type="ECO:0000313" key="3">
    <source>
        <dbReference type="EMBL" id="SEJ13883.1"/>
    </source>
</evidence>
<dbReference type="GO" id="GO:0005737">
    <property type="term" value="C:cytoplasm"/>
    <property type="evidence" value="ECO:0007669"/>
    <property type="project" value="TreeGrafter"/>
</dbReference>
<dbReference type="InterPro" id="IPR008964">
    <property type="entry name" value="Invasin/intimin_cell_adhesion"/>
</dbReference>
<dbReference type="InterPro" id="IPR052557">
    <property type="entry name" value="CAP/Cytokinesis_protein"/>
</dbReference>
<dbReference type="Gene3D" id="3.10.620.30">
    <property type="match status" value="1"/>
</dbReference>
<feature type="domain" description="BIG2" evidence="2">
    <location>
        <begin position="100"/>
        <end position="172"/>
    </location>
</feature>
<proteinExistence type="predicted"/>
<name>A0A1H6WAH1_9FIRM</name>
<dbReference type="eggNOG" id="COG5279">
    <property type="taxonomic scope" value="Bacteria"/>
</dbReference>
<protein>
    <submittedName>
        <fullName evidence="3">Transglutaminase-like superfamily protein</fullName>
    </submittedName>
</protein>
<organism evidence="3 4">
    <name type="scientific">Sharpea azabuensis</name>
    <dbReference type="NCBI Taxonomy" id="322505"/>
    <lineage>
        <taxon>Bacteria</taxon>
        <taxon>Bacillati</taxon>
        <taxon>Bacillota</taxon>
        <taxon>Erysipelotrichia</taxon>
        <taxon>Erysipelotrichales</taxon>
        <taxon>Coprobacillaceae</taxon>
        <taxon>Sharpea</taxon>
    </lineage>
</organism>
<dbReference type="Pfam" id="PF02368">
    <property type="entry name" value="Big_2"/>
    <property type="match status" value="2"/>
</dbReference>
<evidence type="ECO:0000259" key="1">
    <source>
        <dbReference type="SMART" id="SM00460"/>
    </source>
</evidence>
<dbReference type="STRING" id="322505.SAMN04487836_10311"/>
<feature type="domain" description="Transglutaminase-like" evidence="1">
    <location>
        <begin position="585"/>
        <end position="644"/>
    </location>
</feature>
<dbReference type="PANTHER" id="PTHR46333">
    <property type="entry name" value="CYTOKINESIS PROTEIN 3"/>
    <property type="match status" value="1"/>
</dbReference>
<dbReference type="SUPFAM" id="SSF54001">
    <property type="entry name" value="Cysteine proteinases"/>
    <property type="match status" value="1"/>
</dbReference>